<dbReference type="InParanoid" id="A0A078AE63"/>
<dbReference type="SMART" id="SM00382">
    <property type="entry name" value="AAA"/>
    <property type="match status" value="1"/>
</dbReference>
<keyword evidence="4" id="KW-0547">Nucleotide-binding</keyword>
<dbReference type="Pfam" id="PF19055">
    <property type="entry name" value="ABC2_membrane_7"/>
    <property type="match status" value="1"/>
</dbReference>
<evidence type="ECO:0000256" key="2">
    <source>
        <dbReference type="ARBA" id="ARBA00022448"/>
    </source>
</evidence>
<dbReference type="Pfam" id="PF00005">
    <property type="entry name" value="ABC_tran"/>
    <property type="match status" value="1"/>
</dbReference>
<evidence type="ECO:0000256" key="6">
    <source>
        <dbReference type="ARBA" id="ARBA00022989"/>
    </source>
</evidence>
<keyword evidence="11" id="KW-1185">Reference proteome</keyword>
<evidence type="ECO:0000256" key="8">
    <source>
        <dbReference type="SAM" id="Phobius"/>
    </source>
</evidence>
<name>A0A078AE63_STYLE</name>
<dbReference type="AlphaFoldDB" id="A0A078AE63"/>
<dbReference type="PANTHER" id="PTHR48041:SF139">
    <property type="entry name" value="PROTEIN SCARLET"/>
    <property type="match status" value="1"/>
</dbReference>
<organism evidence="10 11">
    <name type="scientific">Stylonychia lemnae</name>
    <name type="common">Ciliate</name>
    <dbReference type="NCBI Taxonomy" id="5949"/>
    <lineage>
        <taxon>Eukaryota</taxon>
        <taxon>Sar</taxon>
        <taxon>Alveolata</taxon>
        <taxon>Ciliophora</taxon>
        <taxon>Intramacronucleata</taxon>
        <taxon>Spirotrichea</taxon>
        <taxon>Stichotrichia</taxon>
        <taxon>Sporadotrichida</taxon>
        <taxon>Oxytrichidae</taxon>
        <taxon>Stylonychinae</taxon>
        <taxon>Stylonychia</taxon>
    </lineage>
</organism>
<dbReference type="GO" id="GO:0140359">
    <property type="term" value="F:ABC-type transporter activity"/>
    <property type="evidence" value="ECO:0007669"/>
    <property type="project" value="InterPro"/>
</dbReference>
<reference evidence="10 11" key="1">
    <citation type="submission" date="2014-06" db="EMBL/GenBank/DDBJ databases">
        <authorList>
            <person name="Swart Estienne"/>
        </authorList>
    </citation>
    <scope>NUCLEOTIDE SEQUENCE [LARGE SCALE GENOMIC DNA]</scope>
    <source>
        <strain evidence="10 11">130c</strain>
    </source>
</reference>
<evidence type="ECO:0000259" key="9">
    <source>
        <dbReference type="PROSITE" id="PS50893"/>
    </source>
</evidence>
<proteinExistence type="predicted"/>
<keyword evidence="2" id="KW-0813">Transport</keyword>
<dbReference type="Gene3D" id="3.40.50.300">
    <property type="entry name" value="P-loop containing nucleotide triphosphate hydrolases"/>
    <property type="match status" value="1"/>
</dbReference>
<dbReference type="SUPFAM" id="SSF52540">
    <property type="entry name" value="P-loop containing nucleoside triphosphate hydrolases"/>
    <property type="match status" value="1"/>
</dbReference>
<dbReference type="GO" id="GO:0005524">
    <property type="term" value="F:ATP binding"/>
    <property type="evidence" value="ECO:0007669"/>
    <property type="project" value="UniProtKB-KW"/>
</dbReference>
<dbReference type="GO" id="GO:0016887">
    <property type="term" value="F:ATP hydrolysis activity"/>
    <property type="evidence" value="ECO:0007669"/>
    <property type="project" value="InterPro"/>
</dbReference>
<dbReference type="EMBL" id="CCKQ01009020">
    <property type="protein sequence ID" value="CDW80485.1"/>
    <property type="molecule type" value="Genomic_DNA"/>
</dbReference>
<dbReference type="GO" id="GO:0016020">
    <property type="term" value="C:membrane"/>
    <property type="evidence" value="ECO:0007669"/>
    <property type="project" value="UniProtKB-SubCell"/>
</dbReference>
<dbReference type="InterPro" id="IPR003593">
    <property type="entry name" value="AAA+_ATPase"/>
</dbReference>
<dbReference type="PROSITE" id="PS50893">
    <property type="entry name" value="ABC_TRANSPORTER_2"/>
    <property type="match status" value="1"/>
</dbReference>
<accession>A0A078AE63</accession>
<feature type="transmembrane region" description="Helical" evidence="8">
    <location>
        <begin position="530"/>
        <end position="550"/>
    </location>
</feature>
<evidence type="ECO:0000256" key="7">
    <source>
        <dbReference type="ARBA" id="ARBA00023136"/>
    </source>
</evidence>
<evidence type="ECO:0000313" key="11">
    <source>
        <dbReference type="Proteomes" id="UP000039865"/>
    </source>
</evidence>
<dbReference type="InterPro" id="IPR050352">
    <property type="entry name" value="ABCG_transporters"/>
</dbReference>
<keyword evidence="3 8" id="KW-0812">Transmembrane</keyword>
<evidence type="ECO:0000256" key="3">
    <source>
        <dbReference type="ARBA" id="ARBA00022692"/>
    </source>
</evidence>
<keyword evidence="7 8" id="KW-0472">Membrane</keyword>
<keyword evidence="5" id="KW-0067">ATP-binding</keyword>
<dbReference type="Pfam" id="PF01061">
    <property type="entry name" value="ABC2_membrane"/>
    <property type="match status" value="1"/>
</dbReference>
<evidence type="ECO:0000256" key="5">
    <source>
        <dbReference type="ARBA" id="ARBA00022840"/>
    </source>
</evidence>
<dbReference type="OrthoDB" id="184675at2759"/>
<dbReference type="Proteomes" id="UP000039865">
    <property type="component" value="Unassembled WGS sequence"/>
</dbReference>
<sequence length="661" mass="74675">MSIVKNNQDDFVDLQDYESQKSFTGTKDIAQKNKIQPLNNHGGVRTMQTEIHQDLITKSMELSKLRQNPVKISFENVEFDVTVRLNKKDAILEKTKTKTLNIIKGVSGYALPGQTLYIMGSSGAGKTSLLNILSDRATSTRGNKLSGKVMINDTTPLTQDIFGSLAGYVMQDDILFHHYSPRQSLRFAARMKLNEISEEEQDKRVEELLEELGLKASADTPVGSARHKTLSGGERKRTAIGVELITDPSLILLDEPTSGLDSFKALQIVKLLQRQANKGKTVISTIHQPGSDAFSIFDRLILMCDGNIVFQGEAMKCSRYFDKIGIPCPKYANPADYYMRVLTVNYPKEQNDIKKVNYLTSSYDQKLNPIVKKEQKMLQLAAVDPSKFRKDYAPFRIQLKELMKRCNQQAKDDPRHFRVKVGQTIFIGLLSLAIFWDLSANDFVTQMGMAGFLFFTCINQLMMNLMGCLLVFQEERPVFLREQANKIYNVGPYFLAKITLELPVQIFSPMLWSVIVYFGCGFALTAGQFFYFYLILLLLVLCASSFGYFLSSIFSQEETAVGVAPVIMMPLLMFSGFFSNAGSYPVWIGWFQYISPVKYALEALVYNEFQDREYGPRDIHMVNFLGYELGIAKCLAILAALTVFLRGVSMICLKLLVSKFQ</sequence>
<feature type="transmembrane region" description="Helical" evidence="8">
    <location>
        <begin position="448"/>
        <end position="472"/>
    </location>
</feature>
<comment type="subcellular location">
    <subcellularLocation>
        <location evidence="1">Membrane</location>
        <topology evidence="1">Multi-pass membrane protein</topology>
    </subcellularLocation>
</comment>
<dbReference type="PANTHER" id="PTHR48041">
    <property type="entry name" value="ABC TRANSPORTER G FAMILY MEMBER 28"/>
    <property type="match status" value="1"/>
</dbReference>
<dbReference type="FunCoup" id="A0A078AE63">
    <property type="interactions" value="3"/>
</dbReference>
<feature type="domain" description="ABC transporter" evidence="9">
    <location>
        <begin position="85"/>
        <end position="330"/>
    </location>
</feature>
<feature type="transmembrane region" description="Helical" evidence="8">
    <location>
        <begin position="562"/>
        <end position="581"/>
    </location>
</feature>
<dbReference type="InterPro" id="IPR043926">
    <property type="entry name" value="ABCG_dom"/>
</dbReference>
<feature type="transmembrane region" description="Helical" evidence="8">
    <location>
        <begin position="630"/>
        <end position="657"/>
    </location>
</feature>
<dbReference type="OMA" id="HYCVQEK"/>
<gene>
    <name evidence="10" type="primary">Contig18612.g19774</name>
    <name evidence="10" type="ORF">STYLEM_9484</name>
</gene>
<evidence type="ECO:0000256" key="4">
    <source>
        <dbReference type="ARBA" id="ARBA00022741"/>
    </source>
</evidence>
<evidence type="ECO:0000313" key="10">
    <source>
        <dbReference type="EMBL" id="CDW80485.1"/>
    </source>
</evidence>
<dbReference type="InterPro" id="IPR013525">
    <property type="entry name" value="ABC2_TM"/>
</dbReference>
<protein>
    <submittedName>
        <fullName evidence="10">Abc transporter family protein</fullName>
    </submittedName>
</protein>
<evidence type="ECO:0000256" key="1">
    <source>
        <dbReference type="ARBA" id="ARBA00004141"/>
    </source>
</evidence>
<dbReference type="InterPro" id="IPR027417">
    <property type="entry name" value="P-loop_NTPase"/>
</dbReference>
<keyword evidence="6 8" id="KW-1133">Transmembrane helix</keyword>
<feature type="transmembrane region" description="Helical" evidence="8">
    <location>
        <begin position="417"/>
        <end position="436"/>
    </location>
</feature>
<dbReference type="InterPro" id="IPR003439">
    <property type="entry name" value="ABC_transporter-like_ATP-bd"/>
</dbReference>